<evidence type="ECO:0000259" key="7">
    <source>
        <dbReference type="Pfam" id="PF04082"/>
    </source>
</evidence>
<keyword evidence="9" id="KW-1185">Reference proteome</keyword>
<comment type="caution">
    <text evidence="8">The sequence shown here is derived from an EMBL/GenBank/DDBJ whole genome shotgun (WGS) entry which is preliminary data.</text>
</comment>
<feature type="domain" description="Xylanolytic transcriptional activator regulatory" evidence="7">
    <location>
        <begin position="168"/>
        <end position="451"/>
    </location>
</feature>
<accession>A0AAN7THU1</accession>
<dbReference type="PANTHER" id="PTHR40626">
    <property type="entry name" value="MIP31509P"/>
    <property type="match status" value="1"/>
</dbReference>
<proteinExistence type="predicted"/>
<dbReference type="InterPro" id="IPR051059">
    <property type="entry name" value="VerF-like"/>
</dbReference>
<sequence length="699" mass="78817">MHDSGPSQHGTGIAPIQSTRDFQLPVLEFNESPASVRDEFTSWLFDEQFPNVNSGPFLSTALNTLGFGMNNYMGFGTMPMFSDYTNDSLLGIGVDARTSSTGEFEFMPDDDTAWLSSAKRQKLIELMRTRFIDAENTDITSLRLEIFSGEDADAEEHILSLRSMQLYLGSYWKHFHRQMPILHQPTFSADTANDLLVLAVMALGASQLGSRYGRLKTTAASKFATFVAWHLRWQIFMHADFRPPAKLWVFQTLILLEFYEKSGSTRLLHERAHVHSATLINLMRRGTTLTGEDETARRTPNPTTPDEAWHRWIETESTRRAAFAAFCVDASHAIMFGHAAIMVVHELRLPLPCDDALWSATSAPEVGRIHASLHTHGIKPTTFIEGLKRTLTGKKVKANNFGRAILMAGLQSITWHLHQRDLQVSSLGASSSLGMPTIWREAMAKSFDFWKRDFDDSMIHMKNVALPWQQTLNSEDRDACASADVVHHLSHIALHVDFTECQIYTGAHRLFGRTITRADRERAKTKMLEWSKTPGARSATFHGLQILRAVILQTTSSADFYTCHDDHLLNRSWAIYHALLVSFAYGFAMDGPLRPWPAQLPAHDTPFSSPTPTLGWPGIQTSTSDNQFHTYLKDARAFLNSTSHVKAADDLRSMHSGRNRLAGMLRLFAHAFRDSRWELMQEGAQRLERAVQILREGEA</sequence>
<evidence type="ECO:0000256" key="6">
    <source>
        <dbReference type="ARBA" id="ARBA00023242"/>
    </source>
</evidence>
<dbReference type="GO" id="GO:0005634">
    <property type="term" value="C:nucleus"/>
    <property type="evidence" value="ECO:0007669"/>
    <property type="project" value="UniProtKB-SubCell"/>
</dbReference>
<dbReference type="CDD" id="cd12148">
    <property type="entry name" value="fungal_TF_MHR"/>
    <property type="match status" value="1"/>
</dbReference>
<name>A0AAN7THU1_9EURO</name>
<keyword evidence="3" id="KW-0677">Repeat</keyword>
<evidence type="ECO:0000313" key="8">
    <source>
        <dbReference type="EMBL" id="KAK5091331.1"/>
    </source>
</evidence>
<dbReference type="Pfam" id="PF04082">
    <property type="entry name" value="Fungal_trans"/>
    <property type="match status" value="1"/>
</dbReference>
<dbReference type="AlphaFoldDB" id="A0AAN7THU1"/>
<evidence type="ECO:0000256" key="3">
    <source>
        <dbReference type="ARBA" id="ARBA00022737"/>
    </source>
</evidence>
<keyword evidence="4" id="KW-0863">Zinc-finger</keyword>
<comment type="subcellular location">
    <subcellularLocation>
        <location evidence="1">Nucleus</location>
    </subcellularLocation>
</comment>
<organism evidence="8 9">
    <name type="scientific">Lithohypha guttulata</name>
    <dbReference type="NCBI Taxonomy" id="1690604"/>
    <lineage>
        <taxon>Eukaryota</taxon>
        <taxon>Fungi</taxon>
        <taxon>Dikarya</taxon>
        <taxon>Ascomycota</taxon>
        <taxon>Pezizomycotina</taxon>
        <taxon>Eurotiomycetes</taxon>
        <taxon>Chaetothyriomycetidae</taxon>
        <taxon>Chaetothyriales</taxon>
        <taxon>Trichomeriaceae</taxon>
        <taxon>Lithohypha</taxon>
    </lineage>
</organism>
<gene>
    <name evidence="8" type="ORF">LTR05_001514</name>
</gene>
<dbReference type="GO" id="GO:0006351">
    <property type="term" value="P:DNA-templated transcription"/>
    <property type="evidence" value="ECO:0007669"/>
    <property type="project" value="InterPro"/>
</dbReference>
<dbReference type="PANTHER" id="PTHR40626:SF11">
    <property type="entry name" value="ZINC FINGER PROTEIN YPR022C"/>
    <property type="match status" value="1"/>
</dbReference>
<keyword evidence="2" id="KW-0479">Metal-binding</keyword>
<evidence type="ECO:0000256" key="4">
    <source>
        <dbReference type="ARBA" id="ARBA00022771"/>
    </source>
</evidence>
<evidence type="ECO:0000256" key="1">
    <source>
        <dbReference type="ARBA" id="ARBA00004123"/>
    </source>
</evidence>
<dbReference type="InterPro" id="IPR007219">
    <property type="entry name" value="XnlR_reg_dom"/>
</dbReference>
<dbReference type="Proteomes" id="UP001309876">
    <property type="component" value="Unassembled WGS sequence"/>
</dbReference>
<reference evidence="8 9" key="1">
    <citation type="submission" date="2023-08" db="EMBL/GenBank/DDBJ databases">
        <title>Black Yeasts Isolated from many extreme environments.</title>
        <authorList>
            <person name="Coleine C."/>
            <person name="Stajich J.E."/>
            <person name="Selbmann L."/>
        </authorList>
    </citation>
    <scope>NUCLEOTIDE SEQUENCE [LARGE SCALE GENOMIC DNA]</scope>
    <source>
        <strain evidence="8 9">CCFEE 5910</strain>
    </source>
</reference>
<keyword evidence="5" id="KW-0862">Zinc</keyword>
<dbReference type="GO" id="GO:0008270">
    <property type="term" value="F:zinc ion binding"/>
    <property type="evidence" value="ECO:0007669"/>
    <property type="project" value="UniProtKB-KW"/>
</dbReference>
<protein>
    <recommendedName>
        <fullName evidence="7">Xylanolytic transcriptional activator regulatory domain-containing protein</fullName>
    </recommendedName>
</protein>
<evidence type="ECO:0000256" key="2">
    <source>
        <dbReference type="ARBA" id="ARBA00022723"/>
    </source>
</evidence>
<evidence type="ECO:0000256" key="5">
    <source>
        <dbReference type="ARBA" id="ARBA00022833"/>
    </source>
</evidence>
<evidence type="ECO:0000313" key="9">
    <source>
        <dbReference type="Proteomes" id="UP001309876"/>
    </source>
</evidence>
<dbReference type="GO" id="GO:0000978">
    <property type="term" value="F:RNA polymerase II cis-regulatory region sequence-specific DNA binding"/>
    <property type="evidence" value="ECO:0007669"/>
    <property type="project" value="InterPro"/>
</dbReference>
<keyword evidence="6" id="KW-0539">Nucleus</keyword>
<dbReference type="EMBL" id="JAVRRJ010000001">
    <property type="protein sequence ID" value="KAK5091331.1"/>
    <property type="molecule type" value="Genomic_DNA"/>
</dbReference>
<dbReference type="GO" id="GO:0000981">
    <property type="term" value="F:DNA-binding transcription factor activity, RNA polymerase II-specific"/>
    <property type="evidence" value="ECO:0007669"/>
    <property type="project" value="InterPro"/>
</dbReference>
<dbReference type="GO" id="GO:0000785">
    <property type="term" value="C:chromatin"/>
    <property type="evidence" value="ECO:0007669"/>
    <property type="project" value="TreeGrafter"/>
</dbReference>